<sequence length="101" mass="11931">MTQPKTMKEDAKVTQLKAEGWKWSNNYDPRDIKSLVNALTVSTSFFYHPNNAREVLLSERAYDLFGNRLPEHRAVYLRDCRTVEEQKEEKGLILYIPRNKQ</sequence>
<organism evidence="1 2">
    <name type="scientific">Candidatus Buchananbacteria bacterium RIFCSPLOWO2_01_FULL_40_23b</name>
    <dbReference type="NCBI Taxonomy" id="1797544"/>
    <lineage>
        <taxon>Bacteria</taxon>
        <taxon>Candidatus Buchananiibacteriota</taxon>
    </lineage>
</organism>
<reference evidence="1 2" key="1">
    <citation type="journal article" date="2016" name="Nat. Commun.">
        <title>Thousands of microbial genomes shed light on interconnected biogeochemical processes in an aquifer system.</title>
        <authorList>
            <person name="Anantharaman K."/>
            <person name="Brown C.T."/>
            <person name="Hug L.A."/>
            <person name="Sharon I."/>
            <person name="Castelle C.J."/>
            <person name="Probst A.J."/>
            <person name="Thomas B.C."/>
            <person name="Singh A."/>
            <person name="Wilkins M.J."/>
            <person name="Karaoz U."/>
            <person name="Brodie E.L."/>
            <person name="Williams K.H."/>
            <person name="Hubbard S.S."/>
            <person name="Banfield J.F."/>
        </authorList>
    </citation>
    <scope>NUCLEOTIDE SEQUENCE [LARGE SCALE GENOMIC DNA]</scope>
</reference>
<gene>
    <name evidence="1" type="ORF">A2912_04900</name>
</gene>
<evidence type="ECO:0000313" key="2">
    <source>
        <dbReference type="Proteomes" id="UP000178122"/>
    </source>
</evidence>
<dbReference type="AlphaFoldDB" id="A0A1G1YNJ2"/>
<name>A0A1G1YNJ2_9BACT</name>
<accession>A0A1G1YNJ2</accession>
<evidence type="ECO:0000313" key="1">
    <source>
        <dbReference type="EMBL" id="OGY53859.1"/>
    </source>
</evidence>
<protein>
    <submittedName>
        <fullName evidence="1">Uncharacterized protein</fullName>
    </submittedName>
</protein>
<dbReference type="Proteomes" id="UP000178122">
    <property type="component" value="Unassembled WGS sequence"/>
</dbReference>
<comment type="caution">
    <text evidence="1">The sequence shown here is derived from an EMBL/GenBank/DDBJ whole genome shotgun (WGS) entry which is preliminary data.</text>
</comment>
<dbReference type="EMBL" id="MHIN01000038">
    <property type="protein sequence ID" value="OGY53859.1"/>
    <property type="molecule type" value="Genomic_DNA"/>
</dbReference>
<proteinExistence type="predicted"/>